<evidence type="ECO:0000313" key="1">
    <source>
        <dbReference type="EMBL" id="CAI1866559.1"/>
    </source>
</evidence>
<protein>
    <submittedName>
        <fullName evidence="1">Uncharacterized protein</fullName>
    </submittedName>
</protein>
<dbReference type="Proteomes" id="UP001152964">
    <property type="component" value="Chromosome 2"/>
</dbReference>
<name>A0ABN8VL81_SACEU</name>
<proteinExistence type="predicted"/>
<keyword evidence="2" id="KW-1185">Reference proteome</keyword>
<evidence type="ECO:0000313" key="2">
    <source>
        <dbReference type="Proteomes" id="UP001152964"/>
    </source>
</evidence>
<gene>
    <name evidence="1" type="primary">U6500B06310</name>
    <name evidence="1" type="ORF">SEUBUCD650_0B06310</name>
</gene>
<sequence length="47" mass="5212">MKHMKLNPSPRNLFVENILAINTMENPSAIAELSTSTKVSLHSKCSK</sequence>
<accession>A0ABN8VL81</accession>
<reference evidence="1" key="1">
    <citation type="submission" date="2022-08" db="EMBL/GenBank/DDBJ databases">
        <authorList>
            <person name="Byrne P K."/>
        </authorList>
    </citation>
    <scope>NUCLEOTIDE SEQUENCE</scope>
    <source>
        <strain evidence="1">UCD650</strain>
    </source>
</reference>
<dbReference type="EMBL" id="OX291492">
    <property type="protein sequence ID" value="CAI1866559.1"/>
    <property type="molecule type" value="Genomic_DNA"/>
</dbReference>
<organism evidence="1 2">
    <name type="scientific">Saccharomyces eubayanus</name>
    <name type="common">Yeast</name>
    <dbReference type="NCBI Taxonomy" id="1080349"/>
    <lineage>
        <taxon>Eukaryota</taxon>
        <taxon>Fungi</taxon>
        <taxon>Dikarya</taxon>
        <taxon>Ascomycota</taxon>
        <taxon>Saccharomycotina</taxon>
        <taxon>Saccharomycetes</taxon>
        <taxon>Saccharomycetales</taxon>
        <taxon>Saccharomycetaceae</taxon>
        <taxon>Saccharomyces</taxon>
    </lineage>
</organism>